<dbReference type="Proteomes" id="UP000192920">
    <property type="component" value="Unassembled WGS sequence"/>
</dbReference>
<dbReference type="InterPro" id="IPR011008">
    <property type="entry name" value="Dimeric_a/b-barrel"/>
</dbReference>
<accession>A0A1Y6BM07</accession>
<protein>
    <submittedName>
        <fullName evidence="2">Quinol monooxygenase YgiN</fullName>
    </submittedName>
</protein>
<dbReference type="GO" id="GO:0004497">
    <property type="term" value="F:monooxygenase activity"/>
    <property type="evidence" value="ECO:0007669"/>
    <property type="project" value="UniProtKB-KW"/>
</dbReference>
<evidence type="ECO:0000313" key="2">
    <source>
        <dbReference type="EMBL" id="SMF17397.1"/>
    </source>
</evidence>
<name>A0A1Y6BM07_9NEIS</name>
<organism evidence="2 3">
    <name type="scientific">Pseudogulbenkiania subflava DSM 22618</name>
    <dbReference type="NCBI Taxonomy" id="1123014"/>
    <lineage>
        <taxon>Bacteria</taxon>
        <taxon>Pseudomonadati</taxon>
        <taxon>Pseudomonadota</taxon>
        <taxon>Betaproteobacteria</taxon>
        <taxon>Neisseriales</taxon>
        <taxon>Chromobacteriaceae</taxon>
        <taxon>Pseudogulbenkiania</taxon>
    </lineage>
</organism>
<dbReference type="InterPro" id="IPR007138">
    <property type="entry name" value="ABM_dom"/>
</dbReference>
<keyword evidence="2" id="KW-0560">Oxidoreductase</keyword>
<proteinExistence type="predicted"/>
<dbReference type="Gene3D" id="3.30.70.100">
    <property type="match status" value="1"/>
</dbReference>
<evidence type="ECO:0000259" key="1">
    <source>
        <dbReference type="Pfam" id="PF03992"/>
    </source>
</evidence>
<dbReference type="EMBL" id="FXAG01000007">
    <property type="protein sequence ID" value="SMF17397.1"/>
    <property type="molecule type" value="Genomic_DNA"/>
</dbReference>
<gene>
    <name evidence="2" type="ORF">SAMN02745746_01701</name>
</gene>
<reference evidence="3" key="1">
    <citation type="submission" date="2017-04" db="EMBL/GenBank/DDBJ databases">
        <authorList>
            <person name="Varghese N."/>
            <person name="Submissions S."/>
        </authorList>
    </citation>
    <scope>NUCLEOTIDE SEQUENCE [LARGE SCALE GENOMIC DNA]</scope>
    <source>
        <strain evidence="3">DSM 22618</strain>
    </source>
</reference>
<dbReference type="SUPFAM" id="SSF54909">
    <property type="entry name" value="Dimeric alpha+beta barrel"/>
    <property type="match status" value="1"/>
</dbReference>
<dbReference type="AlphaFoldDB" id="A0A1Y6BM07"/>
<keyword evidence="3" id="KW-1185">Reference proteome</keyword>
<dbReference type="STRING" id="1123014.SAMN02745746_01701"/>
<keyword evidence="2" id="KW-0503">Monooxygenase</keyword>
<dbReference type="Pfam" id="PF03992">
    <property type="entry name" value="ABM"/>
    <property type="match status" value="1"/>
</dbReference>
<feature type="domain" description="ABM" evidence="1">
    <location>
        <begin position="9"/>
        <end position="71"/>
    </location>
</feature>
<dbReference type="RefSeq" id="WP_085275994.1">
    <property type="nucleotide sequence ID" value="NZ_FXAG01000007.1"/>
</dbReference>
<evidence type="ECO:0000313" key="3">
    <source>
        <dbReference type="Proteomes" id="UP000192920"/>
    </source>
</evidence>
<sequence>MNQEVYWLLELAIQPGQREAFDHLMTEMVEATGANEPGALNYEWNVSSDGTTCHIYERYRDSAAVLTHLGNFETRFAERFFALLTPTRFSIYGHPSAELQAALADIKPSYLSPVGGFRR</sequence>